<dbReference type="EMBL" id="KZ824817">
    <property type="protein sequence ID" value="RAH79199.1"/>
    <property type="molecule type" value="Genomic_DNA"/>
</dbReference>
<dbReference type="Proteomes" id="UP000249497">
    <property type="component" value="Unassembled WGS sequence"/>
</dbReference>
<dbReference type="GeneID" id="37178934"/>
<accession>A0A8T8WV37</accession>
<sequence length="388" mass="43357">MSTTIYSLPNEILGLLPAFLDKIETITIASSSCRLLRDTFATASPATILRLAAASAPTFFPPHPYFLVAATARQASEWAVGDATRTALLHEAVQGGIDGLYEFCLAHAGHTLAGIRRLHRARFAIVNPLCDRIDQMAGQQYITTEDFWHGGVSEPNTLCTETDRSTFQIIIYGELFGCDMEAFLAAEGAPPATPVHSIATRLEYIKYCVPDWMCYGGYPGFEPPSRARGPYAPPIDPRDLPMDQHVLHHILECRRWRRMWAGAMKMVSGDERDGEIELDAYEEDWRTRLWREALMTQGLWGMQLVTLPAEQVDKKWLAKARWMREQVRKLQGPVEMSQINEICHLEVAVAPDPCTEAAVCGVCKSSNPSATSAIRSEEQNALDFRQVE</sequence>
<evidence type="ECO:0000313" key="1">
    <source>
        <dbReference type="EMBL" id="RAH79199.1"/>
    </source>
</evidence>
<gene>
    <name evidence="1" type="ORF">BO86DRAFT_420976</name>
</gene>
<proteinExistence type="predicted"/>
<protein>
    <submittedName>
        <fullName evidence="1">Uncharacterized protein</fullName>
    </submittedName>
</protein>
<organism evidence="1 2">
    <name type="scientific">Aspergillus japonicus CBS 114.51</name>
    <dbReference type="NCBI Taxonomy" id="1448312"/>
    <lineage>
        <taxon>Eukaryota</taxon>
        <taxon>Fungi</taxon>
        <taxon>Dikarya</taxon>
        <taxon>Ascomycota</taxon>
        <taxon>Pezizomycotina</taxon>
        <taxon>Eurotiomycetes</taxon>
        <taxon>Eurotiomycetidae</taxon>
        <taxon>Eurotiales</taxon>
        <taxon>Aspergillaceae</taxon>
        <taxon>Aspergillus</taxon>
        <taxon>Aspergillus subgen. Circumdati</taxon>
    </lineage>
</organism>
<reference evidence="1 2" key="1">
    <citation type="submission" date="2018-02" db="EMBL/GenBank/DDBJ databases">
        <title>The genomes of Aspergillus section Nigri reveals drivers in fungal speciation.</title>
        <authorList>
            <consortium name="DOE Joint Genome Institute"/>
            <person name="Vesth T.C."/>
            <person name="Nybo J."/>
            <person name="Theobald S."/>
            <person name="Brandl J."/>
            <person name="Frisvad J.C."/>
            <person name="Nielsen K.F."/>
            <person name="Lyhne E.K."/>
            <person name="Kogle M.E."/>
            <person name="Kuo A."/>
            <person name="Riley R."/>
            <person name="Clum A."/>
            <person name="Nolan M."/>
            <person name="Lipzen A."/>
            <person name="Salamov A."/>
            <person name="Henrissat B."/>
            <person name="Wiebenga A."/>
            <person name="De vries R.P."/>
            <person name="Grigoriev I.V."/>
            <person name="Mortensen U.H."/>
            <person name="Andersen M.R."/>
            <person name="Baker S.E."/>
        </authorList>
    </citation>
    <scope>NUCLEOTIDE SEQUENCE [LARGE SCALE GENOMIC DNA]</scope>
    <source>
        <strain evidence="1 2">CBS 114.51</strain>
    </source>
</reference>
<dbReference type="RefSeq" id="XP_025525093.1">
    <property type="nucleotide sequence ID" value="XM_025675242.1"/>
</dbReference>
<dbReference type="AlphaFoldDB" id="A0A8T8WV37"/>
<dbReference type="OrthoDB" id="2853639at2759"/>
<name>A0A8T8WV37_ASPJA</name>
<evidence type="ECO:0000313" key="2">
    <source>
        <dbReference type="Proteomes" id="UP000249497"/>
    </source>
</evidence>
<keyword evidence="2" id="KW-1185">Reference proteome</keyword>